<protein>
    <recommendedName>
        <fullName evidence="4">ADP-ribose pyrophosphatase</fullName>
        <ecNumber evidence="3">3.6.1.13</ecNumber>
    </recommendedName>
    <alternativeName>
        <fullName evidence="9">ADP-ribose diphosphatase</fullName>
    </alternativeName>
    <alternativeName>
        <fullName evidence="11">ADP-ribose phosphohydrolase</fullName>
    </alternativeName>
    <alternativeName>
        <fullName evidence="10">Adenosine diphosphoribose pyrophosphatase</fullName>
    </alternativeName>
</protein>
<dbReference type="CDD" id="cd24155">
    <property type="entry name" value="NUDIX_ADPRase"/>
    <property type="match status" value="1"/>
</dbReference>
<dbReference type="EMBL" id="JAJEWP010000006">
    <property type="protein sequence ID" value="MCC2617935.1"/>
    <property type="molecule type" value="Genomic_DNA"/>
</dbReference>
<evidence type="ECO:0000256" key="5">
    <source>
        <dbReference type="ARBA" id="ARBA00022723"/>
    </source>
</evidence>
<evidence type="ECO:0000313" key="15">
    <source>
        <dbReference type="Proteomes" id="UP001520878"/>
    </source>
</evidence>
<comment type="function">
    <text evidence="8">Acts on ADP-mannose and ADP-glucose as well as ADP-ribose. Prevents glycogen biosynthesis. The reaction catalyzed by this enzyme is a limiting step of the gluconeogenic process.</text>
</comment>
<dbReference type="Proteomes" id="UP001520878">
    <property type="component" value="Unassembled WGS sequence"/>
</dbReference>
<evidence type="ECO:0000256" key="10">
    <source>
        <dbReference type="ARBA" id="ARBA00030308"/>
    </source>
</evidence>
<dbReference type="PROSITE" id="PS51462">
    <property type="entry name" value="NUDIX"/>
    <property type="match status" value="1"/>
</dbReference>
<dbReference type="InterPro" id="IPR020084">
    <property type="entry name" value="NUDIX_hydrolase_CS"/>
</dbReference>
<evidence type="ECO:0000256" key="2">
    <source>
        <dbReference type="ARBA" id="ARBA00007482"/>
    </source>
</evidence>
<comment type="caution">
    <text evidence="14">The sequence shown here is derived from an EMBL/GenBank/DDBJ whole genome shotgun (WGS) entry which is preliminary data.</text>
</comment>
<evidence type="ECO:0000256" key="3">
    <source>
        <dbReference type="ARBA" id="ARBA00012453"/>
    </source>
</evidence>
<comment type="cofactor">
    <cofactor evidence="1">
        <name>Mg(2+)</name>
        <dbReference type="ChEBI" id="CHEBI:18420"/>
    </cofactor>
</comment>
<keyword evidence="5" id="KW-0479">Metal-binding</keyword>
<evidence type="ECO:0000259" key="13">
    <source>
        <dbReference type="PROSITE" id="PS51462"/>
    </source>
</evidence>
<evidence type="ECO:0000256" key="4">
    <source>
        <dbReference type="ARBA" id="ARBA00013297"/>
    </source>
</evidence>
<keyword evidence="15" id="KW-1185">Reference proteome</keyword>
<evidence type="ECO:0000313" key="14">
    <source>
        <dbReference type="EMBL" id="MCC2617935.1"/>
    </source>
</evidence>
<evidence type="ECO:0000256" key="9">
    <source>
        <dbReference type="ARBA" id="ARBA00030162"/>
    </source>
</evidence>
<dbReference type="PROSITE" id="PS00893">
    <property type="entry name" value="NUDIX_BOX"/>
    <property type="match status" value="1"/>
</dbReference>
<evidence type="ECO:0000256" key="12">
    <source>
        <dbReference type="ARBA" id="ARBA00049546"/>
    </source>
</evidence>
<sequence length="206" mass="23302">MKRPFRFSTDDVKVETKTPLFKGFFKMVRYQFQHRLFEGGWTPILSREVFERGHAVAVLLYDPREEAFVMIEQFRIGAMATSDCPWLLEVVAGIIEPGEDAREVCYRETVEETGLTLQHLTPALTYLSSPGGTTERLHVFVGCVDASQAGGVHGLDHEGEDILVHVIPEPEIRDWLDGGKIDNAATLIAVQWFLLNKQKVLDDWGQ</sequence>
<keyword evidence="6 14" id="KW-0378">Hydrolase</keyword>
<accession>A0ABS8GBG9</accession>
<comment type="similarity">
    <text evidence="2">Belongs to the Nudix hydrolase family. NudF subfamily.</text>
</comment>
<feature type="domain" description="Nudix hydrolase" evidence="13">
    <location>
        <begin position="51"/>
        <end position="189"/>
    </location>
</feature>
<dbReference type="PANTHER" id="PTHR11839">
    <property type="entry name" value="UDP/ADP-SUGAR PYROPHOSPHATASE"/>
    <property type="match status" value="1"/>
</dbReference>
<name>A0ABS8GBG9_9ALTE</name>
<dbReference type="PANTHER" id="PTHR11839:SF5">
    <property type="entry name" value="ADP-RIBOSE PYROPHOSPHATASE"/>
    <property type="match status" value="1"/>
</dbReference>
<dbReference type="SUPFAM" id="SSF55811">
    <property type="entry name" value="Nudix"/>
    <property type="match status" value="1"/>
</dbReference>
<dbReference type="InterPro" id="IPR015797">
    <property type="entry name" value="NUDIX_hydrolase-like_dom_sf"/>
</dbReference>
<proteinExistence type="inferred from homology"/>
<evidence type="ECO:0000256" key="6">
    <source>
        <dbReference type="ARBA" id="ARBA00022801"/>
    </source>
</evidence>
<dbReference type="NCBIfam" id="NF008003">
    <property type="entry name" value="PRK10729.1"/>
    <property type="match status" value="1"/>
</dbReference>
<gene>
    <name evidence="14" type="primary">nudF</name>
    <name evidence="14" type="ORF">LJ739_16905</name>
</gene>
<comment type="catalytic activity">
    <reaction evidence="12">
        <text>ADP-D-ribose + H2O = D-ribose 5-phosphate + AMP + 2 H(+)</text>
        <dbReference type="Rhea" id="RHEA:10412"/>
        <dbReference type="ChEBI" id="CHEBI:15377"/>
        <dbReference type="ChEBI" id="CHEBI:15378"/>
        <dbReference type="ChEBI" id="CHEBI:57967"/>
        <dbReference type="ChEBI" id="CHEBI:78346"/>
        <dbReference type="ChEBI" id="CHEBI:456215"/>
        <dbReference type="EC" id="3.6.1.13"/>
    </reaction>
</comment>
<dbReference type="InterPro" id="IPR004385">
    <property type="entry name" value="NDP_pyrophosphatase"/>
</dbReference>
<evidence type="ECO:0000256" key="1">
    <source>
        <dbReference type="ARBA" id="ARBA00001946"/>
    </source>
</evidence>
<dbReference type="Pfam" id="PF00293">
    <property type="entry name" value="NUDIX"/>
    <property type="match status" value="1"/>
</dbReference>
<dbReference type="EC" id="3.6.1.13" evidence="3"/>
<dbReference type="InterPro" id="IPR000086">
    <property type="entry name" value="NUDIX_hydrolase_dom"/>
</dbReference>
<evidence type="ECO:0000256" key="8">
    <source>
        <dbReference type="ARBA" id="ARBA00025164"/>
    </source>
</evidence>
<organism evidence="14 15">
    <name type="scientific">Fluctibacter halophilus</name>
    <dbReference type="NCBI Taxonomy" id="226011"/>
    <lineage>
        <taxon>Bacteria</taxon>
        <taxon>Pseudomonadati</taxon>
        <taxon>Pseudomonadota</taxon>
        <taxon>Gammaproteobacteria</taxon>
        <taxon>Alteromonadales</taxon>
        <taxon>Alteromonadaceae</taxon>
        <taxon>Fluctibacter</taxon>
    </lineage>
</organism>
<dbReference type="Gene3D" id="3.90.79.10">
    <property type="entry name" value="Nucleoside Triphosphate Pyrophosphohydrolase"/>
    <property type="match status" value="1"/>
</dbReference>
<dbReference type="NCBIfam" id="TIGR00052">
    <property type="entry name" value="nudix-type nucleoside diphosphatase, YffH/AdpP family"/>
    <property type="match status" value="1"/>
</dbReference>
<evidence type="ECO:0000256" key="7">
    <source>
        <dbReference type="ARBA" id="ARBA00022842"/>
    </source>
</evidence>
<evidence type="ECO:0000256" key="11">
    <source>
        <dbReference type="ARBA" id="ARBA00033056"/>
    </source>
</evidence>
<reference evidence="14 15" key="1">
    <citation type="submission" date="2021-10" db="EMBL/GenBank/DDBJ databases">
        <title>Draft genome of Aestuariibacter halophilus JC2043.</title>
        <authorList>
            <person name="Emsley S.A."/>
            <person name="Pfannmuller K.M."/>
            <person name="Ushijima B."/>
            <person name="Saw J.H."/>
            <person name="Videau P."/>
        </authorList>
    </citation>
    <scope>NUCLEOTIDE SEQUENCE [LARGE SCALE GENOMIC DNA]</scope>
    <source>
        <strain evidence="14 15">JC2043</strain>
    </source>
</reference>
<keyword evidence="7" id="KW-0460">Magnesium</keyword>
<dbReference type="GO" id="GO:0047631">
    <property type="term" value="F:ADP-ribose diphosphatase activity"/>
    <property type="evidence" value="ECO:0007669"/>
    <property type="project" value="UniProtKB-EC"/>
</dbReference>